<evidence type="ECO:0000256" key="1">
    <source>
        <dbReference type="SAM" id="MobiDB-lite"/>
    </source>
</evidence>
<feature type="transmembrane region" description="Helical" evidence="2">
    <location>
        <begin position="6"/>
        <end position="28"/>
    </location>
</feature>
<keyword evidence="2" id="KW-0812">Transmembrane</keyword>
<feature type="region of interest" description="Disordered" evidence="1">
    <location>
        <begin position="29"/>
        <end position="65"/>
    </location>
</feature>
<evidence type="ECO:0000313" key="3">
    <source>
        <dbReference type="EMBL" id="SVB03367.1"/>
    </source>
</evidence>
<evidence type="ECO:0000256" key="2">
    <source>
        <dbReference type="SAM" id="Phobius"/>
    </source>
</evidence>
<keyword evidence="2" id="KW-0472">Membrane</keyword>
<protein>
    <submittedName>
        <fullName evidence="3">Uncharacterized protein</fullName>
    </submittedName>
</protein>
<gene>
    <name evidence="3" type="ORF">METZ01_LOCUS156221</name>
</gene>
<dbReference type="EMBL" id="UINC01026253">
    <property type="protein sequence ID" value="SVB03367.1"/>
    <property type="molecule type" value="Genomic_DNA"/>
</dbReference>
<proteinExistence type="predicted"/>
<keyword evidence="2" id="KW-1133">Transmembrane helix</keyword>
<reference evidence="3" key="1">
    <citation type="submission" date="2018-05" db="EMBL/GenBank/DDBJ databases">
        <authorList>
            <person name="Lanie J.A."/>
            <person name="Ng W.-L."/>
            <person name="Kazmierczak K.M."/>
            <person name="Andrzejewski T.M."/>
            <person name="Davidsen T.M."/>
            <person name="Wayne K.J."/>
            <person name="Tettelin H."/>
            <person name="Glass J.I."/>
            <person name="Rusch D."/>
            <person name="Podicherti R."/>
            <person name="Tsui H.-C.T."/>
            <person name="Winkler M.E."/>
        </authorList>
    </citation>
    <scope>NUCLEOTIDE SEQUENCE</scope>
</reference>
<accession>A0A382AQY3</accession>
<feature type="compositionally biased region" description="Basic and acidic residues" evidence="1">
    <location>
        <begin position="52"/>
        <end position="65"/>
    </location>
</feature>
<dbReference type="AlphaFoldDB" id="A0A382AQY3"/>
<name>A0A382AQY3_9ZZZZ</name>
<sequence length="65" mass="7287">MKANEVIPHTAIMLSAQGVIALSLPGVARRQAEKGRWSPQDAGRTQAWGNEDPYRKKTERRECPK</sequence>
<organism evidence="3">
    <name type="scientific">marine metagenome</name>
    <dbReference type="NCBI Taxonomy" id="408172"/>
    <lineage>
        <taxon>unclassified sequences</taxon>
        <taxon>metagenomes</taxon>
        <taxon>ecological metagenomes</taxon>
    </lineage>
</organism>